<organism evidence="1 2">
    <name type="scientific">Burkholderia anthina</name>
    <dbReference type="NCBI Taxonomy" id="179879"/>
    <lineage>
        <taxon>Bacteria</taxon>
        <taxon>Pseudomonadati</taxon>
        <taxon>Pseudomonadota</taxon>
        <taxon>Betaproteobacteria</taxon>
        <taxon>Burkholderiales</taxon>
        <taxon>Burkholderiaceae</taxon>
        <taxon>Burkholderia</taxon>
        <taxon>Burkholderia cepacia complex</taxon>
    </lineage>
</organism>
<dbReference type="AlphaFoldDB" id="A0A6P2GGF6"/>
<sequence length="73" mass="7593">MSGNRGVVYVGPGKVEVRGIAFPEPVDPSGRKANHGVIPRVVATHIRGSDQHMVSGVPKQCVIDPHGSLKAAA</sequence>
<protein>
    <submittedName>
        <fullName evidence="1">Glutathione-independent formaldehyde dehydrogenase</fullName>
    </submittedName>
</protein>
<proteinExistence type="predicted"/>
<evidence type="ECO:0000313" key="1">
    <source>
        <dbReference type="EMBL" id="VVU52356.1"/>
    </source>
</evidence>
<dbReference type="InterPro" id="IPR011032">
    <property type="entry name" value="GroES-like_sf"/>
</dbReference>
<reference evidence="1 2" key="1">
    <citation type="submission" date="2019-09" db="EMBL/GenBank/DDBJ databases">
        <authorList>
            <person name="Depoorter E."/>
        </authorList>
    </citation>
    <scope>NUCLEOTIDE SEQUENCE [LARGE SCALE GENOMIC DNA]</scope>
    <source>
        <strain evidence="1">LMG 20980</strain>
    </source>
</reference>
<dbReference type="Gene3D" id="3.90.180.10">
    <property type="entry name" value="Medium-chain alcohol dehydrogenases, catalytic domain"/>
    <property type="match status" value="1"/>
</dbReference>
<gene>
    <name evidence="1" type="ORF">BAN20980_05091</name>
</gene>
<accession>A0A6P2GGF6</accession>
<dbReference type="Proteomes" id="UP000494201">
    <property type="component" value="Unassembled WGS sequence"/>
</dbReference>
<dbReference type="EMBL" id="CABVLY010000022">
    <property type="protein sequence ID" value="VVU52356.1"/>
    <property type="molecule type" value="Genomic_DNA"/>
</dbReference>
<dbReference type="SUPFAM" id="SSF50129">
    <property type="entry name" value="GroES-like"/>
    <property type="match status" value="1"/>
</dbReference>
<evidence type="ECO:0000313" key="2">
    <source>
        <dbReference type="Proteomes" id="UP000494201"/>
    </source>
</evidence>
<name>A0A6P2GGF6_9BURK</name>